<accession>A0A410P6S3</accession>
<name>A0A410P6S3_VELA1</name>
<evidence type="ECO:0000313" key="1">
    <source>
        <dbReference type="EMBL" id="QAT17802.1"/>
    </source>
</evidence>
<sequence>MANEIFYDPQKEICEVRNQLSYVKRIGFLLGAGTSKALNISDLAGLTKKVREKLGEKQKNILKNVETGLSVKEGDDPLTIEQILDQVRLIRQLANDSPDRNFEKVSGKDALDLDMEICNRIYEIIGEEERSVDLSHTKKFVTWLNWLSRDYAKEVFTTNYDLVVEKALESLHIPYFDGFVGAYQPFFFPESLESKNTYDIPPVSWIRFWKLHGSINWFWKKNAKGKPNKVVRLGIESKKSNNENELVIYPSKEKYETSRKQPFIAYFDRLRTFLQDGEGIFVINGYSFSDEHINAVIIDSLKQNNRLHIIGFFFSDDDLAKISELGTFLNFTAIGPRKAIIRGFLGEWKKNKTDHLLDACWDVGGNRLKIGDFKEMVRFLMEISGKQEKIEEVVKESNDK</sequence>
<dbReference type="OrthoDB" id="9808492at2"/>
<protein>
    <submittedName>
        <fullName evidence="1">Uncharacterized protein</fullName>
    </submittedName>
</protein>
<organism evidence="1 2">
    <name type="scientific">Velamenicoccus archaeovorus</name>
    <dbReference type="NCBI Taxonomy" id="1930593"/>
    <lineage>
        <taxon>Bacteria</taxon>
        <taxon>Pseudomonadati</taxon>
        <taxon>Candidatus Omnitrophota</taxon>
        <taxon>Candidatus Velamenicoccus</taxon>
    </lineage>
</organism>
<evidence type="ECO:0000313" key="2">
    <source>
        <dbReference type="Proteomes" id="UP000287243"/>
    </source>
</evidence>
<dbReference type="AlphaFoldDB" id="A0A410P6S3"/>
<dbReference type="Proteomes" id="UP000287243">
    <property type="component" value="Chromosome"/>
</dbReference>
<dbReference type="Pfam" id="PF13289">
    <property type="entry name" value="SIR2_2"/>
    <property type="match status" value="1"/>
</dbReference>
<reference evidence="1 2" key="1">
    <citation type="submission" date="2017-01" db="EMBL/GenBank/DDBJ databases">
        <title>First insights into the biology of 'candidatus Vampirococcus archaeovorus'.</title>
        <authorList>
            <person name="Kizina J."/>
            <person name="Jordan S."/>
            <person name="Stueber K."/>
            <person name="Reinhardt R."/>
            <person name="Harder J."/>
        </authorList>
    </citation>
    <scope>NUCLEOTIDE SEQUENCE [LARGE SCALE GENOMIC DNA]</scope>
    <source>
        <strain evidence="1 2">LiM</strain>
    </source>
</reference>
<dbReference type="EMBL" id="CP019384">
    <property type="protein sequence ID" value="QAT17802.1"/>
    <property type="molecule type" value="Genomic_DNA"/>
</dbReference>
<dbReference type="RefSeq" id="WP_128700769.1">
    <property type="nucleotide sequence ID" value="NZ_CP019384.1"/>
</dbReference>
<proteinExistence type="predicted"/>
<dbReference type="KEGG" id="vai:BU251_08750"/>
<gene>
    <name evidence="1" type="ORF">BU251_08750</name>
</gene>
<keyword evidence="2" id="KW-1185">Reference proteome</keyword>